<dbReference type="SUPFAM" id="SSF74653">
    <property type="entry name" value="TolA/TonB C-terminal domain"/>
    <property type="match status" value="1"/>
</dbReference>
<evidence type="ECO:0000256" key="5">
    <source>
        <dbReference type="SAM" id="MobiDB-lite"/>
    </source>
</evidence>
<keyword evidence="2 6" id="KW-0812">Transmembrane</keyword>
<dbReference type="Gene3D" id="3.30.1150.10">
    <property type="match status" value="1"/>
</dbReference>
<keyword evidence="9" id="KW-1185">Reference proteome</keyword>
<evidence type="ECO:0000313" key="8">
    <source>
        <dbReference type="EMBL" id="CBW28090.1"/>
    </source>
</evidence>
<dbReference type="EMBL" id="FQ312005">
    <property type="protein sequence ID" value="CBW28090.1"/>
    <property type="molecule type" value="Genomic_DNA"/>
</dbReference>
<dbReference type="InterPro" id="IPR037682">
    <property type="entry name" value="TonB_C"/>
</dbReference>
<sequence length="317" mass="35646">MSRENQKFNSENKQFKNFVLYSILFSAFIHLGFIFSKVDWSSSKKIVVEQKKEKRVKLVFRSNSKKPKQIVNTELKKTTQTPRDAKYLGKQSQMVERQTKAAINGSFKAAGIGVRNGSKQAQTSSKSSSLGKAKKATKSPSKKIVKNKNKKKIKFEDLSLGNLALAQPVTKSAPALGLKNGHKKSRGLAQNNDFMDEIPLADMTRLNTVEYKYYGFYFRIRQKLEQYWGDSLRKQAEKMWKSGRRLASDVNKVTALKITIDQNGNILEVKVKSTSGINELDSAAIESFNRAGPFPNPPAGLIKNGRAQIEWGFVVKS</sequence>
<dbReference type="OrthoDB" id="5524095at2"/>
<keyword evidence="3 6" id="KW-1133">Transmembrane helix</keyword>
<dbReference type="GO" id="GO:0016020">
    <property type="term" value="C:membrane"/>
    <property type="evidence" value="ECO:0007669"/>
    <property type="project" value="UniProtKB-SubCell"/>
</dbReference>
<feature type="region of interest" description="Disordered" evidence="5">
    <location>
        <begin position="114"/>
        <end position="148"/>
    </location>
</feature>
<feature type="compositionally biased region" description="Basic residues" evidence="5">
    <location>
        <begin position="132"/>
        <end position="148"/>
    </location>
</feature>
<keyword evidence="4 6" id="KW-0472">Membrane</keyword>
<dbReference type="KEGG" id="bmx:BMS_3347"/>
<feature type="domain" description="TonB C-terminal" evidence="7">
    <location>
        <begin position="226"/>
        <end position="317"/>
    </location>
</feature>
<dbReference type="Pfam" id="PF13103">
    <property type="entry name" value="TonB_2"/>
    <property type="match status" value="1"/>
</dbReference>
<dbReference type="AlphaFoldDB" id="E1X120"/>
<dbReference type="GO" id="GO:0055085">
    <property type="term" value="P:transmembrane transport"/>
    <property type="evidence" value="ECO:0007669"/>
    <property type="project" value="InterPro"/>
</dbReference>
<reference evidence="9" key="1">
    <citation type="journal article" date="2013" name="ISME J.">
        <title>A small predatory core genome in the divergent marine Bacteriovorax marinus SJ and the terrestrial Bdellovibrio bacteriovorus.</title>
        <authorList>
            <person name="Crossman L.C."/>
            <person name="Chen H."/>
            <person name="Cerdeno-Tarraga A.M."/>
            <person name="Brooks K."/>
            <person name="Quail M.A."/>
            <person name="Pineiro S.A."/>
            <person name="Hobley L."/>
            <person name="Sockett R.E."/>
            <person name="Bentley S.D."/>
            <person name="Parkhill J."/>
            <person name="Williams H.N."/>
            <person name="Stine O.C."/>
        </authorList>
    </citation>
    <scope>NUCLEOTIDE SEQUENCE [LARGE SCALE GENOMIC DNA]</scope>
    <source>
        <strain evidence="9">ATCC BAA-682 / DSM 15412 / SJ</strain>
    </source>
</reference>
<evidence type="ECO:0000256" key="3">
    <source>
        <dbReference type="ARBA" id="ARBA00022989"/>
    </source>
</evidence>
<dbReference type="HOGENOM" id="CLU_876512_0_0_7"/>
<evidence type="ECO:0000259" key="7">
    <source>
        <dbReference type="PROSITE" id="PS52015"/>
    </source>
</evidence>
<dbReference type="InterPro" id="IPR006260">
    <property type="entry name" value="TonB/TolA_C"/>
</dbReference>
<evidence type="ECO:0000256" key="4">
    <source>
        <dbReference type="ARBA" id="ARBA00023136"/>
    </source>
</evidence>
<name>E1X120_HALMS</name>
<dbReference type="NCBIfam" id="TIGR01352">
    <property type="entry name" value="tonB_Cterm"/>
    <property type="match status" value="1"/>
</dbReference>
<dbReference type="PROSITE" id="PS52015">
    <property type="entry name" value="TONB_CTD"/>
    <property type="match status" value="1"/>
</dbReference>
<dbReference type="RefSeq" id="WP_014245859.1">
    <property type="nucleotide sequence ID" value="NC_016620.1"/>
</dbReference>
<dbReference type="eggNOG" id="COG0810">
    <property type="taxonomic scope" value="Bacteria"/>
</dbReference>
<dbReference type="STRING" id="862908.BMS_3347"/>
<evidence type="ECO:0000256" key="1">
    <source>
        <dbReference type="ARBA" id="ARBA00004167"/>
    </source>
</evidence>
<feature type="transmembrane region" description="Helical" evidence="6">
    <location>
        <begin position="18"/>
        <end position="35"/>
    </location>
</feature>
<dbReference type="PATRIC" id="fig|862908.3.peg.3200"/>
<feature type="compositionally biased region" description="Low complexity" evidence="5">
    <location>
        <begin position="117"/>
        <end position="131"/>
    </location>
</feature>
<accession>E1X120</accession>
<gene>
    <name evidence="8" type="ordered locus">BMS_3347</name>
</gene>
<dbReference type="Proteomes" id="UP000008963">
    <property type="component" value="Chromosome"/>
</dbReference>
<organism evidence="8 9">
    <name type="scientific">Halobacteriovorax marinus (strain ATCC BAA-682 / DSM 15412 / SJ)</name>
    <name type="common">Bacteriovorax marinus</name>
    <dbReference type="NCBI Taxonomy" id="862908"/>
    <lineage>
        <taxon>Bacteria</taxon>
        <taxon>Pseudomonadati</taxon>
        <taxon>Bdellovibrionota</taxon>
        <taxon>Bacteriovoracia</taxon>
        <taxon>Bacteriovoracales</taxon>
        <taxon>Halobacteriovoraceae</taxon>
        <taxon>Halobacteriovorax</taxon>
    </lineage>
</organism>
<protein>
    <submittedName>
        <fullName evidence="8">Membrane protein</fullName>
    </submittedName>
</protein>
<comment type="subcellular location">
    <subcellularLocation>
        <location evidence="1">Membrane</location>
        <topology evidence="1">Single-pass membrane protein</topology>
    </subcellularLocation>
</comment>
<evidence type="ECO:0000313" key="9">
    <source>
        <dbReference type="Proteomes" id="UP000008963"/>
    </source>
</evidence>
<evidence type="ECO:0000256" key="6">
    <source>
        <dbReference type="SAM" id="Phobius"/>
    </source>
</evidence>
<evidence type="ECO:0000256" key="2">
    <source>
        <dbReference type="ARBA" id="ARBA00022692"/>
    </source>
</evidence>
<proteinExistence type="predicted"/>